<evidence type="ECO:0000256" key="3">
    <source>
        <dbReference type="ARBA" id="ARBA00022475"/>
    </source>
</evidence>
<dbReference type="Gene3D" id="3.40.50.300">
    <property type="entry name" value="P-loop containing nucleotide triphosphate hydrolases"/>
    <property type="match status" value="1"/>
</dbReference>
<dbReference type="SUPFAM" id="SSF90123">
    <property type="entry name" value="ABC transporter transmembrane region"/>
    <property type="match status" value="1"/>
</dbReference>
<evidence type="ECO:0000256" key="1">
    <source>
        <dbReference type="ARBA" id="ARBA00004127"/>
    </source>
</evidence>
<feature type="transmembrane region" description="Helical" evidence="11">
    <location>
        <begin position="169"/>
        <end position="187"/>
    </location>
</feature>
<gene>
    <name evidence="14" type="ORF">B1B_08152</name>
</gene>
<dbReference type="InterPro" id="IPR003439">
    <property type="entry name" value="ABC_transporter-like_ATP-bd"/>
</dbReference>
<dbReference type="GO" id="GO:0034040">
    <property type="term" value="F:ATPase-coupled lipid transmembrane transporter activity"/>
    <property type="evidence" value="ECO:0007669"/>
    <property type="project" value="InterPro"/>
</dbReference>
<dbReference type="InterPro" id="IPR011527">
    <property type="entry name" value="ABC1_TM_dom"/>
</dbReference>
<reference evidence="14" key="1">
    <citation type="submission" date="2013-08" db="EMBL/GenBank/DDBJ databases">
        <authorList>
            <person name="Mendez C."/>
            <person name="Richter M."/>
            <person name="Ferrer M."/>
            <person name="Sanchez J."/>
        </authorList>
    </citation>
    <scope>NUCLEOTIDE SEQUENCE</scope>
</reference>
<dbReference type="InterPro" id="IPR017871">
    <property type="entry name" value="ABC_transporter-like_CS"/>
</dbReference>
<accession>T1C0B8</accession>
<dbReference type="PROSITE" id="PS00211">
    <property type="entry name" value="ABC_TRANSPORTER_1"/>
    <property type="match status" value="1"/>
</dbReference>
<feature type="domain" description="ABC transmembrane type-1" evidence="13">
    <location>
        <begin position="30"/>
        <end position="312"/>
    </location>
</feature>
<keyword evidence="9" id="KW-0445">Lipid transport</keyword>
<comment type="caution">
    <text evidence="14">The sequence shown here is derived from an EMBL/GenBank/DDBJ whole genome shotgun (WGS) entry which is preliminary data.</text>
</comment>
<feature type="transmembrane region" description="Helical" evidence="11">
    <location>
        <begin position="248"/>
        <end position="270"/>
    </location>
</feature>
<dbReference type="GO" id="GO:0016020">
    <property type="term" value="C:membrane"/>
    <property type="evidence" value="ECO:0007669"/>
    <property type="project" value="InterPro"/>
</dbReference>
<dbReference type="AlphaFoldDB" id="T1C0B8"/>
<proteinExistence type="predicted"/>
<evidence type="ECO:0000256" key="8">
    <source>
        <dbReference type="ARBA" id="ARBA00022989"/>
    </source>
</evidence>
<dbReference type="PROSITE" id="PS50893">
    <property type="entry name" value="ABC_TRANSPORTER_2"/>
    <property type="match status" value="1"/>
</dbReference>
<reference evidence="14" key="2">
    <citation type="journal article" date="2014" name="ISME J.">
        <title>Microbial stratification in low pH oxic and suboxic macroscopic growths along an acid mine drainage.</title>
        <authorList>
            <person name="Mendez-Garcia C."/>
            <person name="Mesa V."/>
            <person name="Sprenger R.R."/>
            <person name="Richter M."/>
            <person name="Diez M.S."/>
            <person name="Solano J."/>
            <person name="Bargiela R."/>
            <person name="Golyshina O.V."/>
            <person name="Manteca A."/>
            <person name="Ramos J.L."/>
            <person name="Gallego J.R."/>
            <person name="Llorente I."/>
            <person name="Martins Dos Santos V.A."/>
            <person name="Jensen O.N."/>
            <person name="Pelaez A.I."/>
            <person name="Sanchez J."/>
            <person name="Ferrer M."/>
        </authorList>
    </citation>
    <scope>NUCLEOTIDE SEQUENCE</scope>
</reference>
<dbReference type="SMART" id="SM00382">
    <property type="entry name" value="AAA"/>
    <property type="match status" value="1"/>
</dbReference>
<sequence>MARQESSKAAAWPAYRRLLGYLRPYRPVALAVMLGMVIDAAALGAFAFLVRPLIDKVFITRSEEAIFWLPIIIIAIFLLRAVATFVTSYGMAYIGRGVVQTMREQVFGRYLALPAVFFGREASGHQVARITYTADQLAQATTEAVRVSIIDSLTILAMIGVMLWNSWRLTLVLLVMVPTIAAVVYFVSKRYRLISRGLQRSMGNITGVVDEIVGAWREVRIYGGQKYESGRFHAVADNNRVLNVKISATNAISTALVQLLAASALAGIVFTATRHAFLNGMTAGKFMSIFIAMAGILPPLKRMTNVQSLLQRGIAAAQDVFAVLDEPCEPDSSTRPLDGLRQGIEFRDVTMRYAPGTPPALRAASFTCAAGKVTAVVGRSGSGKTTVAHLIPRFYEPESGSILVDGHALGEYQLASLRRQISWVGQDVVIFNGSVAENIAYGEMVGAREEDIIAAARAANAWDFIAQMPRGLHSPIGQRGFMVSGGQRQRIAIARAILKNAPILILDEATSALDTESERLIQEALTRLMQDRTTLVIAHRLSTVEHAHRIIVLDQGRVLEQGSHEELLARPDGAYALLHRMQFSAPRGD</sequence>
<name>T1C0B8_9ZZZZ</name>
<keyword evidence="5" id="KW-0547">Nucleotide-binding</keyword>
<evidence type="ECO:0000256" key="5">
    <source>
        <dbReference type="ARBA" id="ARBA00022741"/>
    </source>
</evidence>
<evidence type="ECO:0000256" key="9">
    <source>
        <dbReference type="ARBA" id="ARBA00023055"/>
    </source>
</evidence>
<dbReference type="GO" id="GO:0015421">
    <property type="term" value="F:ABC-type oligopeptide transporter activity"/>
    <property type="evidence" value="ECO:0007669"/>
    <property type="project" value="TreeGrafter"/>
</dbReference>
<keyword evidence="8 11" id="KW-1133">Transmembrane helix</keyword>
<dbReference type="Pfam" id="PF00664">
    <property type="entry name" value="ABC_membrane"/>
    <property type="match status" value="1"/>
</dbReference>
<evidence type="ECO:0000256" key="6">
    <source>
        <dbReference type="ARBA" id="ARBA00022840"/>
    </source>
</evidence>
<dbReference type="InterPro" id="IPR039421">
    <property type="entry name" value="Type_1_exporter"/>
</dbReference>
<dbReference type="PANTHER" id="PTHR43394">
    <property type="entry name" value="ATP-DEPENDENT PERMEASE MDL1, MITOCHONDRIAL"/>
    <property type="match status" value="1"/>
</dbReference>
<dbReference type="InterPro" id="IPR027417">
    <property type="entry name" value="P-loop_NTPase"/>
</dbReference>
<dbReference type="EMBL" id="AUZY01005280">
    <property type="protein sequence ID" value="EQD59580.1"/>
    <property type="molecule type" value="Genomic_DNA"/>
</dbReference>
<dbReference type="InterPro" id="IPR036640">
    <property type="entry name" value="ABC1_TM_sf"/>
</dbReference>
<dbReference type="InterPro" id="IPR003593">
    <property type="entry name" value="AAA+_ATPase"/>
</dbReference>
<dbReference type="PROSITE" id="PS50929">
    <property type="entry name" value="ABC_TM1F"/>
    <property type="match status" value="1"/>
</dbReference>
<keyword evidence="10 11" id="KW-0472">Membrane</keyword>
<evidence type="ECO:0000256" key="4">
    <source>
        <dbReference type="ARBA" id="ARBA00022692"/>
    </source>
</evidence>
<dbReference type="Gene3D" id="1.20.1560.10">
    <property type="entry name" value="ABC transporter type 1, transmembrane domain"/>
    <property type="match status" value="1"/>
</dbReference>
<evidence type="ECO:0000313" key="14">
    <source>
        <dbReference type="EMBL" id="EQD59580.1"/>
    </source>
</evidence>
<feature type="domain" description="ABC transporter" evidence="12">
    <location>
        <begin position="344"/>
        <end position="580"/>
    </location>
</feature>
<dbReference type="GO" id="GO:0012505">
    <property type="term" value="C:endomembrane system"/>
    <property type="evidence" value="ECO:0007669"/>
    <property type="project" value="UniProtKB-SubCell"/>
</dbReference>
<keyword evidence="3" id="KW-1003">Cell membrane</keyword>
<feature type="transmembrane region" description="Helical" evidence="11">
    <location>
        <begin position="66"/>
        <end position="86"/>
    </location>
</feature>
<keyword evidence="2" id="KW-0813">Transport</keyword>
<dbReference type="CDD" id="cd18552">
    <property type="entry name" value="ABC_6TM_MsbA_like"/>
    <property type="match status" value="1"/>
</dbReference>
<evidence type="ECO:0000259" key="13">
    <source>
        <dbReference type="PROSITE" id="PS50929"/>
    </source>
</evidence>
<organism evidence="14">
    <name type="scientific">mine drainage metagenome</name>
    <dbReference type="NCBI Taxonomy" id="410659"/>
    <lineage>
        <taxon>unclassified sequences</taxon>
        <taxon>metagenomes</taxon>
        <taxon>ecological metagenomes</taxon>
    </lineage>
</organism>
<dbReference type="GO" id="GO:0016887">
    <property type="term" value="F:ATP hydrolysis activity"/>
    <property type="evidence" value="ECO:0007669"/>
    <property type="project" value="InterPro"/>
</dbReference>
<feature type="transmembrane region" description="Helical" evidence="11">
    <location>
        <begin position="144"/>
        <end position="163"/>
    </location>
</feature>
<dbReference type="InterPro" id="IPR011917">
    <property type="entry name" value="ABC_transpr_lipidA"/>
</dbReference>
<keyword evidence="4 11" id="KW-0812">Transmembrane</keyword>
<evidence type="ECO:0000256" key="10">
    <source>
        <dbReference type="ARBA" id="ARBA00023136"/>
    </source>
</evidence>
<dbReference type="SUPFAM" id="SSF52540">
    <property type="entry name" value="P-loop containing nucleoside triphosphate hydrolases"/>
    <property type="match status" value="1"/>
</dbReference>
<dbReference type="GO" id="GO:0005524">
    <property type="term" value="F:ATP binding"/>
    <property type="evidence" value="ECO:0007669"/>
    <property type="project" value="UniProtKB-KW"/>
</dbReference>
<evidence type="ECO:0000256" key="7">
    <source>
        <dbReference type="ARBA" id="ARBA00022967"/>
    </source>
</evidence>
<dbReference type="PANTHER" id="PTHR43394:SF1">
    <property type="entry name" value="ATP-BINDING CASSETTE SUB-FAMILY B MEMBER 10, MITOCHONDRIAL"/>
    <property type="match status" value="1"/>
</dbReference>
<feature type="transmembrane region" description="Helical" evidence="11">
    <location>
        <begin position="28"/>
        <end position="54"/>
    </location>
</feature>
<dbReference type="Pfam" id="PF00005">
    <property type="entry name" value="ABC_tran"/>
    <property type="match status" value="1"/>
</dbReference>
<keyword evidence="6 14" id="KW-0067">ATP-binding</keyword>
<evidence type="ECO:0000259" key="12">
    <source>
        <dbReference type="PROSITE" id="PS50893"/>
    </source>
</evidence>
<dbReference type="FunFam" id="3.40.50.300:FF:000140">
    <property type="entry name" value="Lipid A export ATP-binding/permease protein MsbA"/>
    <property type="match status" value="1"/>
</dbReference>
<evidence type="ECO:0000256" key="11">
    <source>
        <dbReference type="SAM" id="Phobius"/>
    </source>
</evidence>
<comment type="subcellular location">
    <subcellularLocation>
        <location evidence="1">Endomembrane system</location>
        <topology evidence="1">Multi-pass membrane protein</topology>
    </subcellularLocation>
</comment>
<keyword evidence="7" id="KW-1278">Translocase</keyword>
<protein>
    <submittedName>
        <fullName evidence="14">Lipid transporter ATP-binding/permease protein</fullName>
    </submittedName>
</protein>
<dbReference type="NCBIfam" id="TIGR02203">
    <property type="entry name" value="MsbA_lipidA"/>
    <property type="match status" value="1"/>
</dbReference>
<evidence type="ECO:0000256" key="2">
    <source>
        <dbReference type="ARBA" id="ARBA00022448"/>
    </source>
</evidence>